<feature type="compositionally biased region" description="Basic and acidic residues" evidence="1">
    <location>
        <begin position="39"/>
        <end position="56"/>
    </location>
</feature>
<evidence type="ECO:0000313" key="2">
    <source>
        <dbReference type="EMBL" id="KAJ2907388.1"/>
    </source>
</evidence>
<dbReference type="EMBL" id="JAKWBI020000001">
    <property type="protein sequence ID" value="KAJ2907388.1"/>
    <property type="molecule type" value="Genomic_DNA"/>
</dbReference>
<evidence type="ECO:0000313" key="3">
    <source>
        <dbReference type="Proteomes" id="UP001201980"/>
    </source>
</evidence>
<reference evidence="2" key="1">
    <citation type="submission" date="2022-07" db="EMBL/GenBank/DDBJ databases">
        <title>Draft genome sequence of Zalerion maritima ATCC 34329, a (micro)plastics degrading marine fungus.</title>
        <authorList>
            <person name="Paco A."/>
            <person name="Goncalves M.F.M."/>
            <person name="Rocha-Santos T.A.P."/>
            <person name="Alves A."/>
        </authorList>
    </citation>
    <scope>NUCLEOTIDE SEQUENCE</scope>
    <source>
        <strain evidence="2">ATCC 34329</strain>
    </source>
</reference>
<gene>
    <name evidence="2" type="ORF">MKZ38_003245</name>
</gene>
<organism evidence="2 3">
    <name type="scientific">Zalerion maritima</name>
    <dbReference type="NCBI Taxonomy" id="339359"/>
    <lineage>
        <taxon>Eukaryota</taxon>
        <taxon>Fungi</taxon>
        <taxon>Dikarya</taxon>
        <taxon>Ascomycota</taxon>
        <taxon>Pezizomycotina</taxon>
        <taxon>Sordariomycetes</taxon>
        <taxon>Lulworthiomycetidae</taxon>
        <taxon>Lulworthiales</taxon>
        <taxon>Lulworthiaceae</taxon>
        <taxon>Zalerion</taxon>
    </lineage>
</organism>
<feature type="region of interest" description="Disordered" evidence="1">
    <location>
        <begin position="39"/>
        <end position="81"/>
    </location>
</feature>
<keyword evidence="3" id="KW-1185">Reference proteome</keyword>
<dbReference type="Proteomes" id="UP001201980">
    <property type="component" value="Unassembled WGS sequence"/>
</dbReference>
<name>A0AAD5S0N5_9PEZI</name>
<sequence length="121" mass="13898">MFGNWKLEELVAARLDRLDAVVVVQAQVEEAGKMYMQLEKRRDPQNKDESRFDAKQKQWSGKHIRQEMAAGTPQAPRRAAAERGRIGPLVWRYMIPRDGTGLMGRPSTMQVPNHIIKFIPN</sequence>
<proteinExistence type="predicted"/>
<dbReference type="AlphaFoldDB" id="A0AAD5S0N5"/>
<evidence type="ECO:0000256" key="1">
    <source>
        <dbReference type="SAM" id="MobiDB-lite"/>
    </source>
</evidence>
<protein>
    <submittedName>
        <fullName evidence="2">Uncharacterized protein</fullName>
    </submittedName>
</protein>
<comment type="caution">
    <text evidence="2">The sequence shown here is derived from an EMBL/GenBank/DDBJ whole genome shotgun (WGS) entry which is preliminary data.</text>
</comment>
<accession>A0AAD5S0N5</accession>